<reference evidence="2" key="1">
    <citation type="journal article" date="2019" name="MBio">
        <title>Virus Genomes from Deep Sea Sediments Expand the Ocean Megavirome and Support Independent Origins of Viral Gigantism.</title>
        <authorList>
            <person name="Backstrom D."/>
            <person name="Yutin N."/>
            <person name="Jorgensen S.L."/>
            <person name="Dharamshi J."/>
            <person name="Homa F."/>
            <person name="Zaremba-Niedwiedzka K."/>
            <person name="Spang A."/>
            <person name="Wolf Y.I."/>
            <person name="Koonin E.V."/>
            <person name="Ettema T.J."/>
        </authorList>
    </citation>
    <scope>NUCLEOTIDE SEQUENCE</scope>
</reference>
<dbReference type="EMBL" id="MK500509">
    <property type="protein sequence ID" value="QBK91048.1"/>
    <property type="molecule type" value="Genomic_DNA"/>
</dbReference>
<proteinExistence type="predicted"/>
<sequence length="296" mass="33934">MSLWILTYIDINNPHYTDQVGLYKTKDEAVNETINSFGRVELYETPDGKIWFHSDEFIGLPIELKDLRKRIKKNGFLDLENAWNDKLFDCEKYHIITEIKVTGNSKMMTRKAKLLTEQHKCSDCKGNFNIHRFGGSTIIELSPGCPRCRDCSSTGSLIQEYRDKWYCSDMCKQSKHKQISSEEQNEELRRPGQNFHGPPGSKKQTILNVEHYRKSDSGGSKAYQSENGIIFVERGGGIIAIGLDIENDGLLKMISTVKHSSFLQELGIKIDEGWRKGNKKPVLFSDYLKIISQEKN</sequence>
<evidence type="ECO:0000256" key="1">
    <source>
        <dbReference type="SAM" id="MobiDB-lite"/>
    </source>
</evidence>
<evidence type="ECO:0000313" key="2">
    <source>
        <dbReference type="EMBL" id="QBK91048.1"/>
    </source>
</evidence>
<feature type="region of interest" description="Disordered" evidence="1">
    <location>
        <begin position="178"/>
        <end position="204"/>
    </location>
</feature>
<gene>
    <name evidence="2" type="ORF">LCPAC202_00220</name>
</gene>
<protein>
    <submittedName>
        <fullName evidence="2">Uncharacterized protein</fullName>
    </submittedName>
</protein>
<organism evidence="2">
    <name type="scientific">Pithovirus LCPAC202</name>
    <dbReference type="NCBI Taxonomy" id="2506592"/>
    <lineage>
        <taxon>Viruses</taxon>
        <taxon>Pithoviruses</taxon>
    </lineage>
</organism>
<accession>A0A481Z5A8</accession>
<name>A0A481Z5A8_9VIRU</name>